<feature type="transmembrane region" description="Helical" evidence="7">
    <location>
        <begin position="97"/>
        <end position="114"/>
    </location>
</feature>
<evidence type="ECO:0000256" key="7">
    <source>
        <dbReference type="SAM" id="Phobius"/>
    </source>
</evidence>
<reference evidence="9" key="1">
    <citation type="journal article" date="2023" name="Mol. Phylogenet. Evol.">
        <title>Genome-scale phylogeny and comparative genomics of the fungal order Sordariales.</title>
        <authorList>
            <person name="Hensen N."/>
            <person name="Bonometti L."/>
            <person name="Westerberg I."/>
            <person name="Brannstrom I.O."/>
            <person name="Guillou S."/>
            <person name="Cros-Aarteil S."/>
            <person name="Calhoun S."/>
            <person name="Haridas S."/>
            <person name="Kuo A."/>
            <person name="Mondo S."/>
            <person name="Pangilinan J."/>
            <person name="Riley R."/>
            <person name="LaButti K."/>
            <person name="Andreopoulos B."/>
            <person name="Lipzen A."/>
            <person name="Chen C."/>
            <person name="Yan M."/>
            <person name="Daum C."/>
            <person name="Ng V."/>
            <person name="Clum A."/>
            <person name="Steindorff A."/>
            <person name="Ohm R.A."/>
            <person name="Martin F."/>
            <person name="Silar P."/>
            <person name="Natvig D.O."/>
            <person name="Lalanne C."/>
            <person name="Gautier V."/>
            <person name="Ament-Velasquez S.L."/>
            <person name="Kruys A."/>
            <person name="Hutchinson M.I."/>
            <person name="Powell A.J."/>
            <person name="Barry K."/>
            <person name="Miller A.N."/>
            <person name="Grigoriev I.V."/>
            <person name="Debuchy R."/>
            <person name="Gladieux P."/>
            <person name="Hiltunen Thoren M."/>
            <person name="Johannesson H."/>
        </authorList>
    </citation>
    <scope>NUCLEOTIDE SEQUENCE</scope>
    <source>
        <strain evidence="9">CBS 757.83</strain>
    </source>
</reference>
<dbReference type="PROSITE" id="PS00217">
    <property type="entry name" value="SUGAR_TRANSPORT_2"/>
    <property type="match status" value="1"/>
</dbReference>
<evidence type="ECO:0000313" key="9">
    <source>
        <dbReference type="EMBL" id="KAK4102301.1"/>
    </source>
</evidence>
<feature type="transmembrane region" description="Helical" evidence="7">
    <location>
        <begin position="337"/>
        <end position="357"/>
    </location>
</feature>
<feature type="transmembrane region" description="Helical" evidence="7">
    <location>
        <begin position="440"/>
        <end position="458"/>
    </location>
</feature>
<accession>A0AAN6Q7A6</accession>
<feature type="transmembrane region" description="Helical" evidence="7">
    <location>
        <begin position="185"/>
        <end position="207"/>
    </location>
</feature>
<dbReference type="PROSITE" id="PS50850">
    <property type="entry name" value="MFS"/>
    <property type="match status" value="1"/>
</dbReference>
<dbReference type="Proteomes" id="UP001305647">
    <property type="component" value="Unassembled WGS sequence"/>
</dbReference>
<evidence type="ECO:0000256" key="3">
    <source>
        <dbReference type="ARBA" id="ARBA00022692"/>
    </source>
</evidence>
<keyword evidence="5 7" id="KW-0472">Membrane</keyword>
<dbReference type="GO" id="GO:0016020">
    <property type="term" value="C:membrane"/>
    <property type="evidence" value="ECO:0007669"/>
    <property type="project" value="UniProtKB-SubCell"/>
</dbReference>
<reference evidence="9" key="2">
    <citation type="submission" date="2023-05" db="EMBL/GenBank/DDBJ databases">
        <authorList>
            <consortium name="Lawrence Berkeley National Laboratory"/>
            <person name="Steindorff A."/>
            <person name="Hensen N."/>
            <person name="Bonometti L."/>
            <person name="Westerberg I."/>
            <person name="Brannstrom I.O."/>
            <person name="Guillou S."/>
            <person name="Cros-Aarteil S."/>
            <person name="Calhoun S."/>
            <person name="Haridas S."/>
            <person name="Kuo A."/>
            <person name="Mondo S."/>
            <person name="Pangilinan J."/>
            <person name="Riley R."/>
            <person name="Labutti K."/>
            <person name="Andreopoulos B."/>
            <person name="Lipzen A."/>
            <person name="Chen C."/>
            <person name="Yanf M."/>
            <person name="Daum C."/>
            <person name="Ng V."/>
            <person name="Clum A."/>
            <person name="Ohm R."/>
            <person name="Martin F."/>
            <person name="Silar P."/>
            <person name="Natvig D."/>
            <person name="Lalanne C."/>
            <person name="Gautier V."/>
            <person name="Ament-Velasquez S.L."/>
            <person name="Kruys A."/>
            <person name="Hutchinson M.I."/>
            <person name="Powell A.J."/>
            <person name="Barry K."/>
            <person name="Miller A.N."/>
            <person name="Grigoriev I.V."/>
            <person name="Debuchy R."/>
            <person name="Gladieux P."/>
            <person name="Thoren M.H."/>
            <person name="Johannesson H."/>
        </authorList>
    </citation>
    <scope>NUCLEOTIDE SEQUENCE</scope>
    <source>
        <strain evidence="9">CBS 757.83</strain>
    </source>
</reference>
<dbReference type="InterPro" id="IPR036259">
    <property type="entry name" value="MFS_trans_sf"/>
</dbReference>
<feature type="transmembrane region" description="Helical" evidence="7">
    <location>
        <begin position="120"/>
        <end position="142"/>
    </location>
</feature>
<protein>
    <submittedName>
        <fullName evidence="9">General substrate transporter</fullName>
    </submittedName>
</protein>
<sequence length="522" mass="58161">MASKSDETWKSHWKCFVACGVIVLSPFQYGVDFGLIGGLQAMRGFLEVFGYEAPGTPLGWNIDTTRQQLISSLMTLGAFISSGTAGITATYVSRRQCLWIACFFCCIANVMMMATEDIGALYAGRFIIGLANGYFMTFSQLYVQESSPAKYRGWFLTAFQFFTSFGTLIGTIIDWATAHRPDKSAYLIPLGMIYIVPVFLTVGLFFIPESPRWLILMGHYDKGVESLRWLRPAGADVAFEASEIRAAIEKERELSSGISILDMFTNPVDRRRTIISVCAVTLQAASGAMFIIAYKAYFLGMSKVDNPFGMSNVLSAMGILAIFFNSLIVVRYGRRRNIMMIGLGLCGVFQLIIALVYDRLGATTQTGQILIAFTCVYMMSYNGMIGTYAWLAGGEIPTQRLRSYTFGLAAAMGFFFAWLTTFTAPYFINPASLNWGPRYGFIWFPSCIVGAIWVFFFLPETKGRTLEEIDEMFEARLPARRFRKHVCVGHVTQQQGAPTKEVSEGEEVEKAMGDVQHAEHKA</sequence>
<feature type="transmembrane region" description="Helical" evidence="7">
    <location>
        <begin position="69"/>
        <end position="90"/>
    </location>
</feature>
<evidence type="ECO:0000256" key="4">
    <source>
        <dbReference type="ARBA" id="ARBA00022989"/>
    </source>
</evidence>
<dbReference type="Pfam" id="PF00083">
    <property type="entry name" value="Sugar_tr"/>
    <property type="match status" value="1"/>
</dbReference>
<dbReference type="InterPro" id="IPR020846">
    <property type="entry name" value="MFS_dom"/>
</dbReference>
<dbReference type="FunFam" id="1.20.1250.20:FF:000078">
    <property type="entry name" value="MFS maltose transporter, putative"/>
    <property type="match status" value="1"/>
</dbReference>
<comment type="subcellular location">
    <subcellularLocation>
        <location evidence="1">Membrane</location>
        <topology evidence="1">Multi-pass membrane protein</topology>
    </subcellularLocation>
</comment>
<dbReference type="InterPro" id="IPR050360">
    <property type="entry name" value="MFS_Sugar_Transporters"/>
</dbReference>
<feature type="transmembrane region" description="Helical" evidence="7">
    <location>
        <begin position="369"/>
        <end position="391"/>
    </location>
</feature>
<dbReference type="PANTHER" id="PTHR48022">
    <property type="entry name" value="PLASTIDIC GLUCOSE TRANSPORTER 4"/>
    <property type="match status" value="1"/>
</dbReference>
<dbReference type="SUPFAM" id="SSF103473">
    <property type="entry name" value="MFS general substrate transporter"/>
    <property type="match status" value="1"/>
</dbReference>
<feature type="domain" description="Major facilitator superfamily (MFS) profile" evidence="8">
    <location>
        <begin position="18"/>
        <end position="462"/>
    </location>
</feature>
<keyword evidence="10" id="KW-1185">Reference proteome</keyword>
<gene>
    <name evidence="9" type="ORF">N658DRAFT_485628</name>
</gene>
<feature type="transmembrane region" description="Helical" evidence="7">
    <location>
        <begin position="403"/>
        <end position="428"/>
    </location>
</feature>
<dbReference type="EMBL" id="MU863632">
    <property type="protein sequence ID" value="KAK4102301.1"/>
    <property type="molecule type" value="Genomic_DNA"/>
</dbReference>
<dbReference type="AlphaFoldDB" id="A0AAN6Q7A6"/>
<comment type="similarity">
    <text evidence="2">Belongs to the major facilitator superfamily. Sugar transporter (TC 2.A.1.1) family.</text>
</comment>
<evidence type="ECO:0000256" key="1">
    <source>
        <dbReference type="ARBA" id="ARBA00004141"/>
    </source>
</evidence>
<feature type="region of interest" description="Disordered" evidence="6">
    <location>
        <begin position="494"/>
        <end position="522"/>
    </location>
</feature>
<evidence type="ECO:0000259" key="8">
    <source>
        <dbReference type="PROSITE" id="PS50850"/>
    </source>
</evidence>
<feature type="transmembrane region" description="Helical" evidence="7">
    <location>
        <begin position="273"/>
        <end position="297"/>
    </location>
</feature>
<organism evidence="9 10">
    <name type="scientific">Parathielavia hyrcaniae</name>
    <dbReference type="NCBI Taxonomy" id="113614"/>
    <lineage>
        <taxon>Eukaryota</taxon>
        <taxon>Fungi</taxon>
        <taxon>Dikarya</taxon>
        <taxon>Ascomycota</taxon>
        <taxon>Pezizomycotina</taxon>
        <taxon>Sordariomycetes</taxon>
        <taxon>Sordariomycetidae</taxon>
        <taxon>Sordariales</taxon>
        <taxon>Chaetomiaceae</taxon>
        <taxon>Parathielavia</taxon>
    </lineage>
</organism>
<feature type="transmembrane region" description="Helical" evidence="7">
    <location>
        <begin position="12"/>
        <end position="31"/>
    </location>
</feature>
<proteinExistence type="inferred from homology"/>
<comment type="caution">
    <text evidence="9">The sequence shown here is derived from an EMBL/GenBank/DDBJ whole genome shotgun (WGS) entry which is preliminary data.</text>
</comment>
<evidence type="ECO:0000256" key="6">
    <source>
        <dbReference type="SAM" id="MobiDB-lite"/>
    </source>
</evidence>
<feature type="transmembrane region" description="Helical" evidence="7">
    <location>
        <begin position="309"/>
        <end position="330"/>
    </location>
</feature>
<evidence type="ECO:0000256" key="5">
    <source>
        <dbReference type="ARBA" id="ARBA00023136"/>
    </source>
</evidence>
<name>A0AAN6Q7A6_9PEZI</name>
<dbReference type="Gene3D" id="1.20.1250.20">
    <property type="entry name" value="MFS general substrate transporter like domains"/>
    <property type="match status" value="1"/>
</dbReference>
<feature type="transmembrane region" description="Helical" evidence="7">
    <location>
        <begin position="154"/>
        <end position="173"/>
    </location>
</feature>
<feature type="compositionally biased region" description="Basic and acidic residues" evidence="6">
    <location>
        <begin position="508"/>
        <end position="522"/>
    </location>
</feature>
<dbReference type="InterPro" id="IPR005828">
    <property type="entry name" value="MFS_sugar_transport-like"/>
</dbReference>
<evidence type="ECO:0000256" key="2">
    <source>
        <dbReference type="ARBA" id="ARBA00010992"/>
    </source>
</evidence>
<keyword evidence="3 7" id="KW-0812">Transmembrane</keyword>
<dbReference type="PANTHER" id="PTHR48022:SF10">
    <property type="entry name" value="MAJOR FACILITATOR SUPERFAMILY (MFS) PROFILE DOMAIN-CONTAINING PROTEIN"/>
    <property type="match status" value="1"/>
</dbReference>
<keyword evidence="4 7" id="KW-1133">Transmembrane helix</keyword>
<dbReference type="InterPro" id="IPR005829">
    <property type="entry name" value="Sugar_transporter_CS"/>
</dbReference>
<evidence type="ECO:0000313" key="10">
    <source>
        <dbReference type="Proteomes" id="UP001305647"/>
    </source>
</evidence>
<dbReference type="GO" id="GO:0005351">
    <property type="term" value="F:carbohydrate:proton symporter activity"/>
    <property type="evidence" value="ECO:0007669"/>
    <property type="project" value="TreeGrafter"/>
</dbReference>